<sequence>MQMIQINSHPTNELKRPELESGSRSTPDRRFEEGMPQPSPQPNQHLTCRHGDSVVLTEKNRKGEGILFSTEEMIKFWSGRPKR</sequence>
<proteinExistence type="predicted"/>
<dbReference type="Proteomes" id="UP000091857">
    <property type="component" value="Chromosome 17"/>
</dbReference>
<evidence type="ECO:0000313" key="1">
    <source>
        <dbReference type="EMBL" id="KAG8634715.1"/>
    </source>
</evidence>
<evidence type="ECO:0000313" key="2">
    <source>
        <dbReference type="Proteomes" id="UP000091857"/>
    </source>
</evidence>
<gene>
    <name evidence="1" type="ORF">MANES_17G075650v8</name>
</gene>
<comment type="caution">
    <text evidence="1">The sequence shown here is derived from an EMBL/GenBank/DDBJ whole genome shotgun (WGS) entry which is preliminary data.</text>
</comment>
<dbReference type="EMBL" id="CM004403">
    <property type="protein sequence ID" value="KAG8634715.1"/>
    <property type="molecule type" value="Genomic_DNA"/>
</dbReference>
<organism evidence="1 2">
    <name type="scientific">Manihot esculenta</name>
    <name type="common">Cassava</name>
    <name type="synonym">Jatropha manihot</name>
    <dbReference type="NCBI Taxonomy" id="3983"/>
    <lineage>
        <taxon>Eukaryota</taxon>
        <taxon>Viridiplantae</taxon>
        <taxon>Streptophyta</taxon>
        <taxon>Embryophyta</taxon>
        <taxon>Tracheophyta</taxon>
        <taxon>Spermatophyta</taxon>
        <taxon>Magnoliopsida</taxon>
        <taxon>eudicotyledons</taxon>
        <taxon>Gunneridae</taxon>
        <taxon>Pentapetalae</taxon>
        <taxon>rosids</taxon>
        <taxon>fabids</taxon>
        <taxon>Malpighiales</taxon>
        <taxon>Euphorbiaceae</taxon>
        <taxon>Crotonoideae</taxon>
        <taxon>Manihoteae</taxon>
        <taxon>Manihot</taxon>
    </lineage>
</organism>
<reference evidence="2" key="1">
    <citation type="journal article" date="2016" name="Nat. Biotechnol.">
        <title>Sequencing wild and cultivated cassava and related species reveals extensive interspecific hybridization and genetic diversity.</title>
        <authorList>
            <person name="Bredeson J.V."/>
            <person name="Lyons J.B."/>
            <person name="Prochnik S.E."/>
            <person name="Wu G.A."/>
            <person name="Ha C.M."/>
            <person name="Edsinger-Gonzales E."/>
            <person name="Grimwood J."/>
            <person name="Schmutz J."/>
            <person name="Rabbi I.Y."/>
            <person name="Egesi C."/>
            <person name="Nauluvula P."/>
            <person name="Lebot V."/>
            <person name="Ndunguru J."/>
            <person name="Mkamilo G."/>
            <person name="Bart R.S."/>
            <person name="Setter T.L."/>
            <person name="Gleadow R.M."/>
            <person name="Kulakow P."/>
            <person name="Ferguson M.E."/>
            <person name="Rounsley S."/>
            <person name="Rokhsar D.S."/>
        </authorList>
    </citation>
    <scope>NUCLEOTIDE SEQUENCE [LARGE SCALE GENOMIC DNA]</scope>
    <source>
        <strain evidence="2">cv. AM560-2</strain>
    </source>
</reference>
<accession>A0ACB7G4P7</accession>
<keyword evidence="2" id="KW-1185">Reference proteome</keyword>
<protein>
    <submittedName>
        <fullName evidence="1">Uncharacterized protein</fullName>
    </submittedName>
</protein>
<name>A0ACB7G4P7_MANES</name>